<dbReference type="Proteomes" id="UP001153069">
    <property type="component" value="Unassembled WGS sequence"/>
</dbReference>
<feature type="compositionally biased region" description="Basic residues" evidence="1">
    <location>
        <begin position="207"/>
        <end position="220"/>
    </location>
</feature>
<feature type="region of interest" description="Disordered" evidence="1">
    <location>
        <begin position="206"/>
        <end position="226"/>
    </location>
</feature>
<proteinExistence type="predicted"/>
<dbReference type="Gene3D" id="1.10.287.110">
    <property type="entry name" value="DnaJ domain"/>
    <property type="match status" value="1"/>
</dbReference>
<dbReference type="SMART" id="SM00271">
    <property type="entry name" value="DnaJ"/>
    <property type="match status" value="1"/>
</dbReference>
<evidence type="ECO:0000259" key="3">
    <source>
        <dbReference type="PROSITE" id="PS50076"/>
    </source>
</evidence>
<evidence type="ECO:0000256" key="2">
    <source>
        <dbReference type="SAM" id="Phobius"/>
    </source>
</evidence>
<protein>
    <recommendedName>
        <fullName evidence="3">J domain-containing protein</fullName>
    </recommendedName>
</protein>
<sequence length="624" mass="71923">MDAGSVGSILSWVEGLLLKVLQLLVWLLERFLIEDRSQDSDYRYHQNWSSGGSSGGSSDNEDQGKRALQEAMKLFGIDSLDDNDVTKGSLRKIWMRLNLTYHPDKNNNSPDSIEKTQQINEAYERLWQELDKRDGVDGADDGNEASTPDHQQEDRPISKQERKRQKKERQKARQHAKRQQQEEWERRREAWEAELTRVQEEMERKAKEYKKKENHRKKERRMNEKKAKELGLENPGRRVETFHRWVGDAIALLKSPIDSSDCPSKYYVMELCNHPIAEALRTDETDIAIELVHETICDAIYYWAAKVVQEECFEIDSKMKDFVLSEALLLSLDEDGNSLIHYAVYFGNNDMLSYLAQKARKRDRLQGLLASSNVHGLAASDFALLRGNERMQRHMKKLQEEVEERIQSSKLLPTIKRYMATLGKAPSMAPAMVSLFGISLGMIAFETGWIMTFAILGFVMKEKQSVRQGILSDPGAFPRELLSFHLYWLLVKKIHQGIAAVSEFYYLSIPFVFILWLFTPPKYASLPFHISNFAHGWTARVVDTVPLPTNVLSPMPRALCWMLIHTCVLLAVKAQFAMALDTLDVSGFHHLEQQPTHREMMQLESKQQHAMDVFNAFLKEEGDL</sequence>
<feature type="region of interest" description="Disordered" evidence="1">
    <location>
        <begin position="133"/>
        <end position="186"/>
    </location>
</feature>
<feature type="compositionally biased region" description="Basic residues" evidence="1">
    <location>
        <begin position="161"/>
        <end position="178"/>
    </location>
</feature>
<organism evidence="4 5">
    <name type="scientific">Seminavis robusta</name>
    <dbReference type="NCBI Taxonomy" id="568900"/>
    <lineage>
        <taxon>Eukaryota</taxon>
        <taxon>Sar</taxon>
        <taxon>Stramenopiles</taxon>
        <taxon>Ochrophyta</taxon>
        <taxon>Bacillariophyta</taxon>
        <taxon>Bacillariophyceae</taxon>
        <taxon>Bacillariophycidae</taxon>
        <taxon>Naviculales</taxon>
        <taxon>Naviculaceae</taxon>
        <taxon>Seminavis</taxon>
    </lineage>
</organism>
<name>A0A9N8DLZ5_9STRA</name>
<keyword evidence="5" id="KW-1185">Reference proteome</keyword>
<gene>
    <name evidence="4" type="ORF">SEMRO_206_G086450.1</name>
</gene>
<feature type="transmembrane region" description="Helical" evidence="2">
    <location>
        <begin position="498"/>
        <end position="518"/>
    </location>
</feature>
<dbReference type="Pfam" id="PF00226">
    <property type="entry name" value="DnaJ"/>
    <property type="match status" value="1"/>
</dbReference>
<evidence type="ECO:0000313" key="4">
    <source>
        <dbReference type="EMBL" id="CAB9504711.1"/>
    </source>
</evidence>
<dbReference type="PROSITE" id="PS50076">
    <property type="entry name" value="DNAJ_2"/>
    <property type="match status" value="1"/>
</dbReference>
<dbReference type="InterPro" id="IPR036869">
    <property type="entry name" value="J_dom_sf"/>
</dbReference>
<keyword evidence="2" id="KW-1133">Transmembrane helix</keyword>
<reference evidence="4" key="1">
    <citation type="submission" date="2020-06" db="EMBL/GenBank/DDBJ databases">
        <authorList>
            <consortium name="Plant Systems Biology data submission"/>
        </authorList>
    </citation>
    <scope>NUCLEOTIDE SEQUENCE</scope>
    <source>
        <strain evidence="4">D6</strain>
    </source>
</reference>
<feature type="transmembrane region" description="Helical" evidence="2">
    <location>
        <begin position="431"/>
        <end position="459"/>
    </location>
</feature>
<feature type="compositionally biased region" description="Basic and acidic residues" evidence="1">
    <location>
        <begin position="150"/>
        <end position="160"/>
    </location>
</feature>
<dbReference type="InterPro" id="IPR001623">
    <property type="entry name" value="DnaJ_domain"/>
</dbReference>
<dbReference type="AlphaFoldDB" id="A0A9N8DLZ5"/>
<dbReference type="CDD" id="cd06257">
    <property type="entry name" value="DnaJ"/>
    <property type="match status" value="1"/>
</dbReference>
<accession>A0A9N8DLZ5</accession>
<dbReference type="SUPFAM" id="SSF46565">
    <property type="entry name" value="Chaperone J-domain"/>
    <property type="match status" value="1"/>
</dbReference>
<keyword evidence="2" id="KW-0472">Membrane</keyword>
<feature type="domain" description="J" evidence="3">
    <location>
        <begin position="70"/>
        <end position="140"/>
    </location>
</feature>
<keyword evidence="2" id="KW-0812">Transmembrane</keyword>
<dbReference type="EMBL" id="CAICTM010000205">
    <property type="protein sequence ID" value="CAB9504711.1"/>
    <property type="molecule type" value="Genomic_DNA"/>
</dbReference>
<comment type="caution">
    <text evidence="4">The sequence shown here is derived from an EMBL/GenBank/DDBJ whole genome shotgun (WGS) entry which is preliminary data.</text>
</comment>
<dbReference type="OrthoDB" id="10690307at2759"/>
<evidence type="ECO:0000313" key="5">
    <source>
        <dbReference type="Proteomes" id="UP001153069"/>
    </source>
</evidence>
<evidence type="ECO:0000256" key="1">
    <source>
        <dbReference type="SAM" id="MobiDB-lite"/>
    </source>
</evidence>